<name>A0A1I3Y7I0_9PROT</name>
<sequence>MAQNLAAAKPDERYLQTIGYKRNNPGNLMVQTIAYSGKSNDQAKDGPVAFITMAKGLRALAMDVKMKGRTYSTITEVLTKYAPSSENDTKGYIAYVSKKIGKGATDKLTFDDKTNIALMQAIIAMEIGYGTCPFTETELQTAVTAAKVSE</sequence>
<dbReference type="STRING" id="1123062.SAMN02745775_1011043"/>
<evidence type="ECO:0000313" key="1">
    <source>
        <dbReference type="EMBL" id="SFK27824.1"/>
    </source>
</evidence>
<dbReference type="RefSeq" id="WP_092956391.1">
    <property type="nucleotide sequence ID" value="NZ_FOSQ01000001.1"/>
</dbReference>
<accession>A0A1I3Y7I0</accession>
<dbReference type="Proteomes" id="UP000199473">
    <property type="component" value="Unassembled WGS sequence"/>
</dbReference>
<evidence type="ECO:0000313" key="2">
    <source>
        <dbReference type="Proteomes" id="UP000199473"/>
    </source>
</evidence>
<gene>
    <name evidence="1" type="ORF">SAMN02745775_1011043</name>
</gene>
<organism evidence="1 2">
    <name type="scientific">Falsiroseomonas stagni DSM 19981</name>
    <dbReference type="NCBI Taxonomy" id="1123062"/>
    <lineage>
        <taxon>Bacteria</taxon>
        <taxon>Pseudomonadati</taxon>
        <taxon>Pseudomonadota</taxon>
        <taxon>Alphaproteobacteria</taxon>
        <taxon>Acetobacterales</taxon>
        <taxon>Roseomonadaceae</taxon>
        <taxon>Falsiroseomonas</taxon>
    </lineage>
</organism>
<protein>
    <submittedName>
        <fullName evidence="1">Uncharacterized protein</fullName>
    </submittedName>
</protein>
<keyword evidence="2" id="KW-1185">Reference proteome</keyword>
<dbReference type="OrthoDB" id="8849052at2"/>
<proteinExistence type="predicted"/>
<reference evidence="1 2" key="1">
    <citation type="submission" date="2016-10" db="EMBL/GenBank/DDBJ databases">
        <authorList>
            <person name="de Groot N.N."/>
        </authorList>
    </citation>
    <scope>NUCLEOTIDE SEQUENCE [LARGE SCALE GENOMIC DNA]</scope>
    <source>
        <strain evidence="1 2">DSM 19981</strain>
    </source>
</reference>
<dbReference type="EMBL" id="FOSQ01000001">
    <property type="protein sequence ID" value="SFK27824.1"/>
    <property type="molecule type" value="Genomic_DNA"/>
</dbReference>
<dbReference type="AlphaFoldDB" id="A0A1I3Y7I0"/>